<dbReference type="WBParaSite" id="EVEC_0000399201-mRNA-1">
    <property type="protein sequence ID" value="EVEC_0000399201-mRNA-1"/>
    <property type="gene ID" value="EVEC_0000399201"/>
</dbReference>
<evidence type="ECO:0000256" key="3">
    <source>
        <dbReference type="ARBA" id="ARBA00022692"/>
    </source>
</evidence>
<proteinExistence type="inferred from homology"/>
<keyword evidence="2" id="KW-1003">Cell membrane</keyword>
<dbReference type="PROSITE" id="PS50262">
    <property type="entry name" value="G_PROTEIN_RECEP_F1_2"/>
    <property type="match status" value="1"/>
</dbReference>
<keyword evidence="6 10" id="KW-0472">Membrane</keyword>
<dbReference type="PANTHER" id="PTHR46925:SF2">
    <property type="entry name" value="G-PROTEIN COUPLED RECEPTOR TKR-1-RELATED"/>
    <property type="match status" value="1"/>
</dbReference>
<keyword evidence="7 9" id="KW-0675">Receptor</keyword>
<comment type="similarity">
    <text evidence="9">Belongs to the G-protein coupled receptor 1 family.</text>
</comment>
<dbReference type="Pfam" id="PF00001">
    <property type="entry name" value="7tm_1"/>
    <property type="match status" value="1"/>
</dbReference>
<feature type="transmembrane region" description="Helical" evidence="10">
    <location>
        <begin position="220"/>
        <end position="244"/>
    </location>
</feature>
<dbReference type="OrthoDB" id="5981855at2759"/>
<name>A0A0N4V1Y8_ENTVE</name>
<evidence type="ECO:0000256" key="4">
    <source>
        <dbReference type="ARBA" id="ARBA00022989"/>
    </source>
</evidence>
<evidence type="ECO:0000256" key="5">
    <source>
        <dbReference type="ARBA" id="ARBA00023040"/>
    </source>
</evidence>
<evidence type="ECO:0000313" key="14">
    <source>
        <dbReference type="WBParaSite" id="EVEC_0000399201-mRNA-1"/>
    </source>
</evidence>
<dbReference type="InterPro" id="IPR017452">
    <property type="entry name" value="GPCR_Rhodpsn_7TM"/>
</dbReference>
<dbReference type="AlphaFoldDB" id="A0A0N4V1Y8"/>
<feature type="transmembrane region" description="Helical" evidence="10">
    <location>
        <begin position="307"/>
        <end position="329"/>
    </location>
</feature>
<dbReference type="Gene3D" id="1.20.1070.10">
    <property type="entry name" value="Rhodopsin 7-helix transmembrane proteins"/>
    <property type="match status" value="1"/>
</dbReference>
<sequence length="394" mass="45985">MKHIEENYQHNETVLRMAAEFACTHFGSITPLLDLHCQEFPVNHGIAIQIFVAAAFFLIIVVGILGNAVVMWIIVAHKLMRRRFNYFLFNMAFADCLTVILNVGTTWTFNFYYDWWFGNFCAINLLMSVALTCVSVFTMIIVSWDRCHAIVFPFSSKPLLNRHSKWLIGGIWFAALVIASPNAIYATVEKHFFFSPKLQVLQTHWICKSDFKCKTIYETFILLVQYVIPLFILSITYGSIAWIIQRENEEYKRKGKQPAQFEAKKKVIKMLGLVVTVFMICWLPYQLYHALFDNLFDKFNEFKVSYYTYLIAYWLAMSAAAYNPFIYCLSNNRFRVGFKYAFRWLPFVHCSNEEYEASELFPEKPAARLSIQSRDTATRRGYLNKSLHTSSLDS</sequence>
<dbReference type="GO" id="GO:0005886">
    <property type="term" value="C:plasma membrane"/>
    <property type="evidence" value="ECO:0007669"/>
    <property type="project" value="UniProtKB-SubCell"/>
</dbReference>
<evidence type="ECO:0000256" key="6">
    <source>
        <dbReference type="ARBA" id="ARBA00023136"/>
    </source>
</evidence>
<evidence type="ECO:0000313" key="13">
    <source>
        <dbReference type="Proteomes" id="UP000274131"/>
    </source>
</evidence>
<accession>A0A0N4V1Y8</accession>
<comment type="subcellular location">
    <subcellularLocation>
        <location evidence="1">Cell membrane</location>
        <topology evidence="1">Multi-pass membrane protein</topology>
    </subcellularLocation>
</comment>
<protein>
    <submittedName>
        <fullName evidence="14">G_PROTEIN_RECEP_F1_2 domain-containing protein</fullName>
    </submittedName>
</protein>
<dbReference type="InterPro" id="IPR001681">
    <property type="entry name" value="Neurokn_rcpt"/>
</dbReference>
<feature type="transmembrane region" description="Helical" evidence="10">
    <location>
        <begin position="267"/>
        <end position="287"/>
    </location>
</feature>
<evidence type="ECO:0000256" key="1">
    <source>
        <dbReference type="ARBA" id="ARBA00004651"/>
    </source>
</evidence>
<dbReference type="SMART" id="SM01381">
    <property type="entry name" value="7TM_GPCR_Srsx"/>
    <property type="match status" value="1"/>
</dbReference>
<dbReference type="SUPFAM" id="SSF81321">
    <property type="entry name" value="Family A G protein-coupled receptor-like"/>
    <property type="match status" value="1"/>
</dbReference>
<evidence type="ECO:0000259" key="11">
    <source>
        <dbReference type="PROSITE" id="PS50262"/>
    </source>
</evidence>
<dbReference type="GO" id="GO:0004995">
    <property type="term" value="F:tachykinin receptor activity"/>
    <property type="evidence" value="ECO:0007669"/>
    <property type="project" value="InterPro"/>
</dbReference>
<feature type="domain" description="G-protein coupled receptors family 1 profile" evidence="11">
    <location>
        <begin position="66"/>
        <end position="327"/>
    </location>
</feature>
<keyword evidence="4 10" id="KW-1133">Transmembrane helix</keyword>
<dbReference type="STRING" id="51028.A0A0N4V1Y8"/>
<dbReference type="InterPro" id="IPR000276">
    <property type="entry name" value="GPCR_Rhodpsn"/>
</dbReference>
<dbReference type="EMBL" id="UXUI01007660">
    <property type="protein sequence ID" value="VDD88557.1"/>
    <property type="molecule type" value="Genomic_DNA"/>
</dbReference>
<dbReference type="PRINTS" id="PR00244">
    <property type="entry name" value="NEUROKININR"/>
</dbReference>
<organism evidence="14">
    <name type="scientific">Enterobius vermicularis</name>
    <name type="common">Human pinworm</name>
    <dbReference type="NCBI Taxonomy" id="51028"/>
    <lineage>
        <taxon>Eukaryota</taxon>
        <taxon>Metazoa</taxon>
        <taxon>Ecdysozoa</taxon>
        <taxon>Nematoda</taxon>
        <taxon>Chromadorea</taxon>
        <taxon>Rhabditida</taxon>
        <taxon>Spirurina</taxon>
        <taxon>Oxyuridomorpha</taxon>
        <taxon>Oxyuroidea</taxon>
        <taxon>Oxyuridae</taxon>
        <taxon>Enterobius</taxon>
    </lineage>
</organism>
<reference evidence="14" key="1">
    <citation type="submission" date="2017-02" db="UniProtKB">
        <authorList>
            <consortium name="WormBaseParasite"/>
        </authorList>
    </citation>
    <scope>IDENTIFICATION</scope>
</reference>
<keyword evidence="5 9" id="KW-0297">G-protein coupled receptor</keyword>
<gene>
    <name evidence="12" type="ORF">EVEC_LOCUS3700</name>
</gene>
<evidence type="ECO:0000313" key="12">
    <source>
        <dbReference type="EMBL" id="VDD88557.1"/>
    </source>
</evidence>
<dbReference type="PROSITE" id="PS00237">
    <property type="entry name" value="G_PROTEIN_RECEP_F1_1"/>
    <property type="match status" value="1"/>
</dbReference>
<feature type="transmembrane region" description="Helical" evidence="10">
    <location>
        <begin position="166"/>
        <end position="188"/>
    </location>
</feature>
<keyword evidence="8 9" id="KW-0807">Transducer</keyword>
<feature type="transmembrane region" description="Helical" evidence="10">
    <location>
        <begin position="115"/>
        <end position="145"/>
    </location>
</feature>
<keyword evidence="13" id="KW-1185">Reference proteome</keyword>
<feature type="transmembrane region" description="Helical" evidence="10">
    <location>
        <begin position="87"/>
        <end position="109"/>
    </location>
</feature>
<reference evidence="12 13" key="2">
    <citation type="submission" date="2018-10" db="EMBL/GenBank/DDBJ databases">
        <authorList>
            <consortium name="Pathogen Informatics"/>
        </authorList>
    </citation>
    <scope>NUCLEOTIDE SEQUENCE [LARGE SCALE GENOMIC DNA]</scope>
</reference>
<keyword evidence="3 9" id="KW-0812">Transmembrane</keyword>
<evidence type="ECO:0000256" key="9">
    <source>
        <dbReference type="RuleBase" id="RU000688"/>
    </source>
</evidence>
<dbReference type="PRINTS" id="PR00237">
    <property type="entry name" value="GPCRRHODOPSN"/>
</dbReference>
<evidence type="ECO:0000256" key="7">
    <source>
        <dbReference type="ARBA" id="ARBA00023170"/>
    </source>
</evidence>
<evidence type="ECO:0000256" key="10">
    <source>
        <dbReference type="SAM" id="Phobius"/>
    </source>
</evidence>
<feature type="transmembrane region" description="Helical" evidence="10">
    <location>
        <begin position="46"/>
        <end position="75"/>
    </location>
</feature>
<evidence type="ECO:0000256" key="2">
    <source>
        <dbReference type="ARBA" id="ARBA00022475"/>
    </source>
</evidence>
<dbReference type="Proteomes" id="UP000274131">
    <property type="component" value="Unassembled WGS sequence"/>
</dbReference>
<dbReference type="PANTHER" id="PTHR46925">
    <property type="entry name" value="G-PROTEIN COUPLED RECEPTOR TKR-1-RELATED"/>
    <property type="match status" value="1"/>
</dbReference>
<evidence type="ECO:0000256" key="8">
    <source>
        <dbReference type="ARBA" id="ARBA00023224"/>
    </source>
</evidence>